<keyword evidence="2" id="KW-0732">Signal</keyword>
<dbReference type="InterPro" id="IPR002130">
    <property type="entry name" value="Cyclophilin-type_PPIase_dom"/>
</dbReference>
<dbReference type="SUPFAM" id="SSF50891">
    <property type="entry name" value="Cyclophilin-like"/>
    <property type="match status" value="1"/>
</dbReference>
<dbReference type="AlphaFoldDB" id="A0A5C8HTW2"/>
<comment type="caution">
    <text evidence="4">The sequence shown here is derived from an EMBL/GenBank/DDBJ whole genome shotgun (WGS) entry which is preliminary data.</text>
</comment>
<dbReference type="PROSITE" id="PS51257">
    <property type="entry name" value="PROKAR_LIPOPROTEIN"/>
    <property type="match status" value="1"/>
</dbReference>
<keyword evidence="2 4" id="KW-0413">Isomerase</keyword>
<feature type="signal peptide" evidence="2">
    <location>
        <begin position="1"/>
        <end position="28"/>
    </location>
</feature>
<dbReference type="InterPro" id="IPR029000">
    <property type="entry name" value="Cyclophilin-like_dom_sf"/>
</dbReference>
<proteinExistence type="inferred from homology"/>
<organism evidence="4 5">
    <name type="scientific">Microbacterium hatanonis</name>
    <dbReference type="NCBI Taxonomy" id="404366"/>
    <lineage>
        <taxon>Bacteria</taxon>
        <taxon>Bacillati</taxon>
        <taxon>Actinomycetota</taxon>
        <taxon>Actinomycetes</taxon>
        <taxon>Micrococcales</taxon>
        <taxon>Microbacteriaceae</taxon>
        <taxon>Microbacterium</taxon>
    </lineage>
</organism>
<keyword evidence="5" id="KW-1185">Reference proteome</keyword>
<protein>
    <recommendedName>
        <fullName evidence="2">Peptidyl-prolyl cis-trans isomerase</fullName>
        <shortName evidence="2">PPIase</shortName>
        <ecNumber evidence="2">5.2.1.8</ecNumber>
    </recommendedName>
</protein>
<dbReference type="Pfam" id="PF00160">
    <property type="entry name" value="Pro_isomerase"/>
    <property type="match status" value="1"/>
</dbReference>
<name>A0A5C8HTW2_9MICO</name>
<gene>
    <name evidence="4" type="ORF">FVP77_11455</name>
</gene>
<evidence type="ECO:0000256" key="1">
    <source>
        <dbReference type="ARBA" id="ARBA00002388"/>
    </source>
</evidence>
<dbReference type="PANTHER" id="PTHR45625:SF3">
    <property type="entry name" value="PEPTIDYL-PROLYL CIS-TRANS ISOMERASE B-RELATED"/>
    <property type="match status" value="1"/>
</dbReference>
<accession>A0A5C8HTW2</accession>
<reference evidence="4 5" key="1">
    <citation type="submission" date="2019-08" db="EMBL/GenBank/DDBJ databases">
        <authorList>
            <person name="Dong K."/>
        </authorList>
    </citation>
    <scope>NUCLEOTIDE SEQUENCE [LARGE SCALE GENOMIC DNA]</scope>
    <source>
        <strain evidence="4 5">JCM14558</strain>
    </source>
</reference>
<keyword evidence="2" id="KW-0697">Rotamase</keyword>
<dbReference type="PRINTS" id="PR00153">
    <property type="entry name" value="CSAPPISMRASE"/>
</dbReference>
<evidence type="ECO:0000313" key="5">
    <source>
        <dbReference type="Proteomes" id="UP000321034"/>
    </source>
</evidence>
<comment type="function">
    <text evidence="1 2">PPIases accelerate the folding of proteins. It catalyzes the cis-trans isomerization of proline imidic peptide bonds in oligopeptides.</text>
</comment>
<dbReference type="PROSITE" id="PS50072">
    <property type="entry name" value="CSA_PPIASE_2"/>
    <property type="match status" value="1"/>
</dbReference>
<dbReference type="CDD" id="cd00317">
    <property type="entry name" value="cyclophilin"/>
    <property type="match status" value="1"/>
</dbReference>
<dbReference type="OrthoDB" id="5507614at2"/>
<dbReference type="EC" id="5.2.1.8" evidence="2"/>
<evidence type="ECO:0000313" key="4">
    <source>
        <dbReference type="EMBL" id="TXK09533.1"/>
    </source>
</evidence>
<dbReference type="EMBL" id="VRSV01000002">
    <property type="protein sequence ID" value="TXK09533.1"/>
    <property type="molecule type" value="Genomic_DNA"/>
</dbReference>
<dbReference type="Proteomes" id="UP000321034">
    <property type="component" value="Unassembled WGS sequence"/>
</dbReference>
<comment type="similarity">
    <text evidence="2">Belongs to the cyclophilin-type PPIase family.</text>
</comment>
<dbReference type="Gene3D" id="2.40.100.10">
    <property type="entry name" value="Cyclophilin-like"/>
    <property type="match status" value="1"/>
</dbReference>
<sequence length="215" mass="21564">MRTRFATVSLAALSLLVLAGCASPTSPAAEPTADGGCSYVESGQAAAGDVTAPPADPVGAQNVTLETSAGAIPMTFDAERTPCTVNSFVSLAQQGYFDDSECHRLTTSGIYVLQCGDPSATGMGGPGYSFGDELDGSETYPAGTVAMANAGPDTNGSQFFLVYEDSQLPPSYTVFGQMDAEGLAVVREIAAAGAEGGSGDGAPVTPVVISGVTID</sequence>
<dbReference type="PANTHER" id="PTHR45625">
    <property type="entry name" value="PEPTIDYL-PROLYL CIS-TRANS ISOMERASE-RELATED"/>
    <property type="match status" value="1"/>
</dbReference>
<comment type="catalytic activity">
    <reaction evidence="2">
        <text>[protein]-peptidylproline (omega=180) = [protein]-peptidylproline (omega=0)</text>
        <dbReference type="Rhea" id="RHEA:16237"/>
        <dbReference type="Rhea" id="RHEA-COMP:10747"/>
        <dbReference type="Rhea" id="RHEA-COMP:10748"/>
        <dbReference type="ChEBI" id="CHEBI:83833"/>
        <dbReference type="ChEBI" id="CHEBI:83834"/>
        <dbReference type="EC" id="5.2.1.8"/>
    </reaction>
</comment>
<dbReference type="RefSeq" id="WP_147894746.1">
    <property type="nucleotide sequence ID" value="NZ_BAAANR010000001.1"/>
</dbReference>
<feature type="chain" id="PRO_5023157523" description="Peptidyl-prolyl cis-trans isomerase" evidence="2">
    <location>
        <begin position="29"/>
        <end position="215"/>
    </location>
</feature>
<dbReference type="GO" id="GO:0003755">
    <property type="term" value="F:peptidyl-prolyl cis-trans isomerase activity"/>
    <property type="evidence" value="ECO:0007669"/>
    <property type="project" value="UniProtKB-UniRule"/>
</dbReference>
<evidence type="ECO:0000259" key="3">
    <source>
        <dbReference type="PROSITE" id="PS50072"/>
    </source>
</evidence>
<evidence type="ECO:0000256" key="2">
    <source>
        <dbReference type="RuleBase" id="RU363019"/>
    </source>
</evidence>
<feature type="domain" description="PPIase cyclophilin-type" evidence="3">
    <location>
        <begin position="66"/>
        <end position="214"/>
    </location>
</feature>
<dbReference type="InterPro" id="IPR044666">
    <property type="entry name" value="Cyclophilin_A-like"/>
</dbReference>